<keyword evidence="2" id="KW-0677">Repeat</keyword>
<dbReference type="PROSITE" id="PS50294">
    <property type="entry name" value="WD_REPEATS_REGION"/>
    <property type="match status" value="2"/>
</dbReference>
<dbReference type="InterPro" id="IPR051983">
    <property type="entry name" value="WSB_SOCS-box_domain"/>
</dbReference>
<accession>A0ABM0LVK5</accession>
<dbReference type="PANTHER" id="PTHR15622:SF2">
    <property type="entry name" value="U4_U6 SMALL NUCLEAR RIBONUCLEOPROTEIN PRP4"/>
    <property type="match status" value="1"/>
</dbReference>
<dbReference type="InterPro" id="IPR001496">
    <property type="entry name" value="SOCS_box"/>
</dbReference>
<dbReference type="SUPFAM" id="SSF50978">
    <property type="entry name" value="WD40 repeat-like"/>
    <property type="match status" value="1"/>
</dbReference>
<dbReference type="InterPro" id="IPR019775">
    <property type="entry name" value="WD40_repeat_CS"/>
</dbReference>
<protein>
    <submittedName>
        <fullName evidence="7">WD repeat and SOCS box-containing protein 1-like isoform X1</fullName>
    </submittedName>
</protein>
<name>A0ABM0LVK5_SACKO</name>
<keyword evidence="3" id="KW-0833">Ubl conjugation pathway</keyword>
<gene>
    <name evidence="7" type="primary">LOC100376704</name>
</gene>
<dbReference type="InterPro" id="IPR001680">
    <property type="entry name" value="WD40_rpt"/>
</dbReference>
<dbReference type="Gene3D" id="1.10.750.20">
    <property type="entry name" value="SOCS box"/>
    <property type="match status" value="1"/>
</dbReference>
<dbReference type="PROSITE" id="PS00678">
    <property type="entry name" value="WD_REPEATS_1"/>
    <property type="match status" value="1"/>
</dbReference>
<dbReference type="PROSITE" id="PS50082">
    <property type="entry name" value="WD_REPEATS_2"/>
    <property type="match status" value="4"/>
</dbReference>
<sequence>MRMNQSQELIGVHQEKAPLIADLKNQAHVGQTHKAGSESWTCTFAPDRSYFAWSCGNRLVRLVPWDPYRNTVGIPLKAEHRHNDEDNNNYMQHVRTIDCGEIVWAMAFGSSVPERARKNINIHYTRFNVGKKEELVLATGLHSGRIKTWDIHKGEILHYLIDHKEVIRDLAFAPDGSLMLVSASRDKTLKVWDLNDDGNMAITLKGHPKWVFGCCFSPDTKLLVSVGSGKSIILWKVLNLPKDLVLWKRLDGHYNDVVACRFSPDGALLATASWDTRVIVWDPYTGEKLKIFGHVFPPPSPIFAGGANDTWVRDVSFSPDGSHVASIADDKYVRFWSLFDTQIPEQIAIVPNGLCCAYSPGGGVLATGTRNGNVFFFAAPMKVQTLQHLCRIVIRKMIHDTNKIEKLFIPKSLRCYLRYKE</sequence>
<dbReference type="PANTHER" id="PTHR15622">
    <property type="entry name" value="WD40 REPEAT PROTEIN"/>
    <property type="match status" value="1"/>
</dbReference>
<dbReference type="PROSITE" id="PS50225">
    <property type="entry name" value="SOCS"/>
    <property type="match status" value="1"/>
</dbReference>
<evidence type="ECO:0000256" key="4">
    <source>
        <dbReference type="PROSITE-ProRule" id="PRU00221"/>
    </source>
</evidence>
<organism evidence="6 7">
    <name type="scientific">Saccoglossus kowalevskii</name>
    <name type="common">Acorn worm</name>
    <dbReference type="NCBI Taxonomy" id="10224"/>
    <lineage>
        <taxon>Eukaryota</taxon>
        <taxon>Metazoa</taxon>
        <taxon>Hemichordata</taxon>
        <taxon>Enteropneusta</taxon>
        <taxon>Harrimaniidae</taxon>
        <taxon>Saccoglossus</taxon>
    </lineage>
</organism>
<feature type="repeat" description="WD" evidence="4">
    <location>
        <begin position="204"/>
        <end position="237"/>
    </location>
</feature>
<feature type="repeat" description="WD" evidence="4">
    <location>
        <begin position="160"/>
        <end position="202"/>
    </location>
</feature>
<evidence type="ECO:0000256" key="2">
    <source>
        <dbReference type="ARBA" id="ARBA00022737"/>
    </source>
</evidence>
<dbReference type="Gene3D" id="2.130.10.10">
    <property type="entry name" value="YVTN repeat-like/Quinoprotein amine dehydrogenase"/>
    <property type="match status" value="2"/>
</dbReference>
<dbReference type="Pfam" id="PF00400">
    <property type="entry name" value="WD40"/>
    <property type="match status" value="4"/>
</dbReference>
<dbReference type="InterPro" id="IPR020472">
    <property type="entry name" value="WD40_PAC1"/>
</dbReference>
<dbReference type="InterPro" id="IPR015943">
    <property type="entry name" value="WD40/YVTN_repeat-like_dom_sf"/>
</dbReference>
<evidence type="ECO:0000256" key="3">
    <source>
        <dbReference type="ARBA" id="ARBA00022786"/>
    </source>
</evidence>
<dbReference type="InterPro" id="IPR036036">
    <property type="entry name" value="SOCS_box-like_dom_sf"/>
</dbReference>
<evidence type="ECO:0000313" key="6">
    <source>
        <dbReference type="Proteomes" id="UP000694865"/>
    </source>
</evidence>
<evidence type="ECO:0000259" key="5">
    <source>
        <dbReference type="PROSITE" id="PS50225"/>
    </source>
</evidence>
<dbReference type="RefSeq" id="XP_006811796.1">
    <property type="nucleotide sequence ID" value="XM_006811733.1"/>
</dbReference>
<feature type="repeat" description="WD" evidence="4">
    <location>
        <begin position="250"/>
        <end position="291"/>
    </location>
</feature>
<dbReference type="SMART" id="SM00253">
    <property type="entry name" value="SOCS"/>
    <property type="match status" value="1"/>
</dbReference>
<keyword evidence="1 4" id="KW-0853">WD repeat</keyword>
<dbReference type="CDD" id="cd03587">
    <property type="entry name" value="SOCS"/>
    <property type="match status" value="1"/>
</dbReference>
<dbReference type="CDD" id="cd00200">
    <property type="entry name" value="WD40"/>
    <property type="match status" value="1"/>
</dbReference>
<evidence type="ECO:0000256" key="1">
    <source>
        <dbReference type="ARBA" id="ARBA00022574"/>
    </source>
</evidence>
<proteinExistence type="predicted"/>
<reference evidence="7" key="1">
    <citation type="submission" date="2025-08" db="UniProtKB">
        <authorList>
            <consortium name="RefSeq"/>
        </authorList>
    </citation>
    <scope>IDENTIFICATION</scope>
    <source>
        <tissue evidence="7">Testes</tissue>
    </source>
</reference>
<dbReference type="SMART" id="SM00320">
    <property type="entry name" value="WD40"/>
    <property type="match status" value="6"/>
</dbReference>
<keyword evidence="6" id="KW-1185">Reference proteome</keyword>
<dbReference type="SUPFAM" id="SSF158235">
    <property type="entry name" value="SOCS box-like"/>
    <property type="match status" value="1"/>
</dbReference>
<dbReference type="PRINTS" id="PR00320">
    <property type="entry name" value="GPROTEINBRPT"/>
</dbReference>
<dbReference type="InterPro" id="IPR036322">
    <property type="entry name" value="WD40_repeat_dom_sf"/>
</dbReference>
<dbReference type="Pfam" id="PF07525">
    <property type="entry name" value="SOCS_box"/>
    <property type="match status" value="1"/>
</dbReference>
<feature type="domain" description="SOCS box" evidence="5">
    <location>
        <begin position="382"/>
        <end position="421"/>
    </location>
</feature>
<evidence type="ECO:0000313" key="7">
    <source>
        <dbReference type="RefSeq" id="XP_006811796.1"/>
    </source>
</evidence>
<dbReference type="GeneID" id="100376704"/>
<dbReference type="Proteomes" id="UP000694865">
    <property type="component" value="Unplaced"/>
</dbReference>
<dbReference type="SMART" id="SM00969">
    <property type="entry name" value="SOCS_box"/>
    <property type="match status" value="1"/>
</dbReference>
<feature type="repeat" description="WD" evidence="4">
    <location>
        <begin position="305"/>
        <end position="338"/>
    </location>
</feature>